<evidence type="ECO:0000256" key="2">
    <source>
        <dbReference type="ARBA" id="ARBA00007414"/>
    </source>
</evidence>
<evidence type="ECO:0000313" key="11">
    <source>
        <dbReference type="RefSeq" id="XP_015516862.1"/>
    </source>
</evidence>
<evidence type="ECO:0000256" key="4">
    <source>
        <dbReference type="ARBA" id="ARBA00022692"/>
    </source>
</evidence>
<dbReference type="OrthoDB" id="68581at2759"/>
<name>A0A6J0BRF4_NEOLC</name>
<feature type="transmembrane region" description="Helical" evidence="8">
    <location>
        <begin position="118"/>
        <end position="139"/>
    </location>
</feature>
<dbReference type="FunCoup" id="A0A6J0BRF4">
    <property type="interactions" value="627"/>
</dbReference>
<comment type="similarity">
    <text evidence="2">Belongs to the PGAP2 family.</text>
</comment>
<dbReference type="Proteomes" id="UP000829291">
    <property type="component" value="Chromosome 3"/>
</dbReference>
<protein>
    <submittedName>
        <fullName evidence="11">Post-GPI attachment to proteins factor 2</fullName>
    </submittedName>
</protein>
<evidence type="ECO:0000256" key="1">
    <source>
        <dbReference type="ARBA" id="ARBA00004653"/>
    </source>
</evidence>
<dbReference type="Pfam" id="PF10277">
    <property type="entry name" value="Frag1"/>
    <property type="match status" value="1"/>
</dbReference>
<dbReference type="PANTHER" id="PTHR12892:SF11">
    <property type="entry name" value="POST-GPI ATTACHMENT TO PROTEINS FACTOR 2"/>
    <property type="match status" value="1"/>
</dbReference>
<dbReference type="InterPro" id="IPR039545">
    <property type="entry name" value="PGAP2"/>
</dbReference>
<evidence type="ECO:0000313" key="10">
    <source>
        <dbReference type="Proteomes" id="UP000829291"/>
    </source>
</evidence>
<dbReference type="InterPro" id="IPR019402">
    <property type="entry name" value="CWH43_N"/>
</dbReference>
<feature type="domain" description="CWH43-like N-terminal" evidence="9">
    <location>
        <begin position="28"/>
        <end position="246"/>
    </location>
</feature>
<dbReference type="InParanoid" id="A0A6J0BRF4"/>
<proteinExistence type="inferred from homology"/>
<dbReference type="GeneID" id="107222142"/>
<keyword evidence="5 8" id="KW-1133">Transmembrane helix</keyword>
<accession>A0A6J0BRF4</accession>
<evidence type="ECO:0000256" key="8">
    <source>
        <dbReference type="SAM" id="Phobius"/>
    </source>
</evidence>
<dbReference type="CTD" id="27315"/>
<keyword evidence="6" id="KW-0333">Golgi apparatus</keyword>
<feature type="transmembrane region" description="Helical" evidence="8">
    <location>
        <begin position="151"/>
        <end position="170"/>
    </location>
</feature>
<dbReference type="GO" id="GO:0000139">
    <property type="term" value="C:Golgi membrane"/>
    <property type="evidence" value="ECO:0007669"/>
    <property type="project" value="UniProtKB-SubCell"/>
</dbReference>
<dbReference type="KEGG" id="nlo:107222142"/>
<evidence type="ECO:0000256" key="7">
    <source>
        <dbReference type="ARBA" id="ARBA00023136"/>
    </source>
</evidence>
<comment type="subcellular location">
    <subcellularLocation>
        <location evidence="1">Golgi apparatus membrane</location>
        <topology evidence="1">Multi-pass membrane protein</topology>
    </subcellularLocation>
</comment>
<dbReference type="GO" id="GO:0005789">
    <property type="term" value="C:endoplasmic reticulum membrane"/>
    <property type="evidence" value="ECO:0007669"/>
    <property type="project" value="TreeGrafter"/>
</dbReference>
<evidence type="ECO:0000256" key="6">
    <source>
        <dbReference type="ARBA" id="ARBA00023034"/>
    </source>
</evidence>
<sequence>MEKSSRFGSEYIPLVSETSTRLRLLIPFSKIAWFTVSLPFLGFAFCVCWSVLYNFKEATFTHCEVYNFLPSISAAIGHYKPQSDVWKAAIAIQAHTRVLVLIMYYRHYKETVYKWAQFVAHIALAAYAIENTALVTLSFWSSHDNYALHKLSFITFLIMSLLHMSLSCMITRSCRSPAKDAVEASSFKWKWRMLFANVSSILLACYFFYRHNKYCEANVYSLFAMSEYMVVLTNMGFHMTAAWDFAGRKFLVSLKGLRII</sequence>
<feature type="transmembrane region" description="Helical" evidence="8">
    <location>
        <begin position="31"/>
        <end position="52"/>
    </location>
</feature>
<dbReference type="RefSeq" id="XP_015516862.1">
    <property type="nucleotide sequence ID" value="XM_015661376.2"/>
</dbReference>
<evidence type="ECO:0000259" key="9">
    <source>
        <dbReference type="Pfam" id="PF10277"/>
    </source>
</evidence>
<keyword evidence="7 8" id="KW-0472">Membrane</keyword>
<feature type="transmembrane region" description="Helical" evidence="8">
    <location>
        <begin position="229"/>
        <end position="246"/>
    </location>
</feature>
<dbReference type="PANTHER" id="PTHR12892">
    <property type="entry name" value="FGF RECEPTOR ACTIVATING PROTEIN 1"/>
    <property type="match status" value="1"/>
</dbReference>
<reference evidence="11" key="1">
    <citation type="submission" date="2025-08" db="UniProtKB">
        <authorList>
            <consortium name="RefSeq"/>
        </authorList>
    </citation>
    <scope>IDENTIFICATION</scope>
    <source>
        <tissue evidence="11">Thorax and Abdomen</tissue>
    </source>
</reference>
<keyword evidence="10" id="KW-1185">Reference proteome</keyword>
<evidence type="ECO:0000256" key="3">
    <source>
        <dbReference type="ARBA" id="ARBA00022502"/>
    </source>
</evidence>
<dbReference type="AlphaFoldDB" id="A0A6J0BRF4"/>
<dbReference type="GO" id="GO:0006506">
    <property type="term" value="P:GPI anchor biosynthetic process"/>
    <property type="evidence" value="ECO:0007669"/>
    <property type="project" value="UniProtKB-KW"/>
</dbReference>
<keyword evidence="3" id="KW-0337">GPI-anchor biosynthesis</keyword>
<evidence type="ECO:0000256" key="5">
    <source>
        <dbReference type="ARBA" id="ARBA00022989"/>
    </source>
</evidence>
<organism evidence="11">
    <name type="scientific">Neodiprion lecontei</name>
    <name type="common">Redheaded pine sawfly</name>
    <dbReference type="NCBI Taxonomy" id="441921"/>
    <lineage>
        <taxon>Eukaryota</taxon>
        <taxon>Metazoa</taxon>
        <taxon>Ecdysozoa</taxon>
        <taxon>Arthropoda</taxon>
        <taxon>Hexapoda</taxon>
        <taxon>Insecta</taxon>
        <taxon>Pterygota</taxon>
        <taxon>Neoptera</taxon>
        <taxon>Endopterygota</taxon>
        <taxon>Hymenoptera</taxon>
        <taxon>Tenthredinoidea</taxon>
        <taxon>Diprionidae</taxon>
        <taxon>Diprioninae</taxon>
        <taxon>Neodiprion</taxon>
    </lineage>
</organism>
<gene>
    <name evidence="11" type="primary">LOC107222142</name>
</gene>
<keyword evidence="4 8" id="KW-0812">Transmembrane</keyword>